<evidence type="ECO:0000313" key="2">
    <source>
        <dbReference type="Proteomes" id="UP000619788"/>
    </source>
</evidence>
<accession>A0A8J3WMU8</accession>
<sequence length="103" mass="11642">MQVPHMYDALSRGIDAARAQPWRPWRRRIAIWLTVAQVTLGEESWARTWKAVRTTPAPPLAYGYTIRQARQMQAVLAQAMSGYHARVGDLIAGHANDIDRTTT</sequence>
<protein>
    <submittedName>
        <fullName evidence="1">Uncharacterized protein</fullName>
    </submittedName>
</protein>
<dbReference type="Proteomes" id="UP000619788">
    <property type="component" value="Unassembled WGS sequence"/>
</dbReference>
<comment type="caution">
    <text evidence="1">The sequence shown here is derived from an EMBL/GenBank/DDBJ whole genome shotgun (WGS) entry which is preliminary data.</text>
</comment>
<evidence type="ECO:0000313" key="1">
    <source>
        <dbReference type="EMBL" id="GIH95358.1"/>
    </source>
</evidence>
<organism evidence="1 2">
    <name type="scientific">Planobispora siamensis</name>
    <dbReference type="NCBI Taxonomy" id="936338"/>
    <lineage>
        <taxon>Bacteria</taxon>
        <taxon>Bacillati</taxon>
        <taxon>Actinomycetota</taxon>
        <taxon>Actinomycetes</taxon>
        <taxon>Streptosporangiales</taxon>
        <taxon>Streptosporangiaceae</taxon>
        <taxon>Planobispora</taxon>
    </lineage>
</organism>
<dbReference type="RefSeq" id="WP_204067455.1">
    <property type="nucleotide sequence ID" value="NZ_BOOJ01000052.1"/>
</dbReference>
<name>A0A8J3WMU8_9ACTN</name>
<dbReference type="EMBL" id="BOOJ01000052">
    <property type="protein sequence ID" value="GIH95358.1"/>
    <property type="molecule type" value="Genomic_DNA"/>
</dbReference>
<reference evidence="1 2" key="1">
    <citation type="submission" date="2021-01" db="EMBL/GenBank/DDBJ databases">
        <title>Whole genome shotgun sequence of Planobispora siamensis NBRC 107568.</title>
        <authorList>
            <person name="Komaki H."/>
            <person name="Tamura T."/>
        </authorList>
    </citation>
    <scope>NUCLEOTIDE SEQUENCE [LARGE SCALE GENOMIC DNA]</scope>
    <source>
        <strain evidence="1 2">NBRC 107568</strain>
    </source>
</reference>
<gene>
    <name evidence="1" type="ORF">Psi01_59880</name>
</gene>
<proteinExistence type="predicted"/>
<keyword evidence="2" id="KW-1185">Reference proteome</keyword>
<dbReference type="AlphaFoldDB" id="A0A8J3WMU8"/>